<comment type="caution">
    <text evidence="1">The sequence shown here is derived from an EMBL/GenBank/DDBJ whole genome shotgun (WGS) entry which is preliminary data.</text>
</comment>
<protein>
    <submittedName>
        <fullName evidence="1">Uncharacterized protein</fullName>
    </submittedName>
</protein>
<evidence type="ECO:0000313" key="2">
    <source>
        <dbReference type="EMBL" id="PKV17749.1"/>
    </source>
</evidence>
<accession>A0A2N3RLT9</accession>
<dbReference type="EMBL" id="PHKW01000002">
    <property type="protein sequence ID" value="PKV17749.1"/>
    <property type="molecule type" value="Genomic_DNA"/>
</dbReference>
<dbReference type="Proteomes" id="UP000233748">
    <property type="component" value="Unassembled WGS sequence"/>
</dbReference>
<name>A0A2N3RLT9_9XANT</name>
<evidence type="ECO:0000313" key="1">
    <source>
        <dbReference type="EMBL" id="PKV13474.1"/>
    </source>
</evidence>
<dbReference type="EMBL" id="PHKV01000002">
    <property type="protein sequence ID" value="PKV13474.1"/>
    <property type="molecule type" value="Genomic_DNA"/>
</dbReference>
<organism evidence="1 3">
    <name type="scientific">Xanthomonas prunicola</name>
    <dbReference type="NCBI Taxonomy" id="2053930"/>
    <lineage>
        <taxon>Bacteria</taxon>
        <taxon>Pseudomonadati</taxon>
        <taxon>Pseudomonadota</taxon>
        <taxon>Gammaproteobacteria</taxon>
        <taxon>Lysobacterales</taxon>
        <taxon>Lysobacteraceae</taxon>
        <taxon>Xanthomonas</taxon>
    </lineage>
</organism>
<dbReference type="Proteomes" id="UP000233720">
    <property type="component" value="Unassembled WGS sequence"/>
</dbReference>
<gene>
    <name evidence="1" type="ORF">XpruCFBP8353_09765</name>
    <name evidence="2" type="ORF">XpruCFBP8354_09765</name>
</gene>
<evidence type="ECO:0000313" key="4">
    <source>
        <dbReference type="Proteomes" id="UP000233748"/>
    </source>
</evidence>
<proteinExistence type="predicted"/>
<evidence type="ECO:0000313" key="3">
    <source>
        <dbReference type="Proteomes" id="UP000233720"/>
    </source>
</evidence>
<keyword evidence="4" id="KW-1185">Reference proteome</keyword>
<reference evidence="3 4" key="1">
    <citation type="submission" date="2017-11" db="EMBL/GenBank/DDBJ databases">
        <title>Xanthomonas prunicola sp. nov., a novel pathogen that affects nectarine (Prunus persica var. nectarine) trees.</title>
        <authorList>
            <person name="Lopez M."/>
            <person name="Lopez-Soriano P."/>
            <person name="Garita-Cambronero J."/>
            <person name="Beltran C."/>
            <person name="Taghouti G."/>
            <person name="Portier P."/>
            <person name="Cubero J."/>
            <person name="Fischer-Le Saux M."/>
            <person name="Marco-Noales E."/>
        </authorList>
    </citation>
    <scope>NUCLEOTIDE SEQUENCE [LARGE SCALE GENOMIC DNA]</scope>
    <source>
        <strain evidence="1 3">CFBP8353</strain>
        <strain evidence="2 4">CFBP8354</strain>
    </source>
</reference>
<sequence>MHVLPQQWRVDLRDASFTQRRHVRQDTPCRHAAGLRAGGNRALSATYCTTFIGDADPFS</sequence>
<dbReference type="AlphaFoldDB" id="A0A2N3RLT9"/>